<sequence>MSLSLSILPAKTHWDNESSYTLGLQEDFVRSLRFVALFEFVNGLKQGSVRKKGGNTPAFFLILA</sequence>
<evidence type="ECO:0000313" key="2">
    <source>
        <dbReference type="Proteomes" id="UP000001338"/>
    </source>
</evidence>
<name>A0A828YZ35_9LEPT</name>
<reference evidence="1 2" key="1">
    <citation type="submission" date="2012-10" db="EMBL/GenBank/DDBJ databases">
        <authorList>
            <person name="Harkins D.M."/>
            <person name="Durkin A.S."/>
            <person name="Brinkac L.M."/>
            <person name="Haft D.H."/>
            <person name="Selengut J.D."/>
            <person name="Sanka R."/>
            <person name="DePew J."/>
            <person name="Purushe J."/>
            <person name="Whelen A.C."/>
            <person name="Vinetz J.M."/>
            <person name="Sutton G.G."/>
            <person name="Nierman W.C."/>
            <person name="Fouts D.E."/>
        </authorList>
    </citation>
    <scope>NUCLEOTIDE SEQUENCE [LARGE SCALE GENOMIC DNA]</scope>
    <source>
        <strain evidence="1 2">2006001853</strain>
    </source>
</reference>
<gene>
    <name evidence="1" type="ORF">LEP1GSC036_3165</name>
</gene>
<comment type="caution">
    <text evidence="1">The sequence shown here is derived from an EMBL/GenBank/DDBJ whole genome shotgun (WGS) entry which is preliminary data.</text>
</comment>
<evidence type="ECO:0000313" key="1">
    <source>
        <dbReference type="EMBL" id="EKR63156.1"/>
    </source>
</evidence>
<protein>
    <submittedName>
        <fullName evidence="1">Uncharacterized protein</fullName>
    </submittedName>
</protein>
<accession>A0A828YZ35</accession>
<organism evidence="1 2">
    <name type="scientific">Leptospira weilii str. 2006001853</name>
    <dbReference type="NCBI Taxonomy" id="1001589"/>
    <lineage>
        <taxon>Bacteria</taxon>
        <taxon>Pseudomonadati</taxon>
        <taxon>Spirochaetota</taxon>
        <taxon>Spirochaetia</taxon>
        <taxon>Leptospirales</taxon>
        <taxon>Leptospiraceae</taxon>
        <taxon>Leptospira</taxon>
    </lineage>
</organism>
<dbReference type="AlphaFoldDB" id="A0A828YZ35"/>
<proteinExistence type="predicted"/>
<dbReference type="Proteomes" id="UP000001338">
    <property type="component" value="Unassembled WGS sequence"/>
</dbReference>
<dbReference type="EMBL" id="AFLV02000062">
    <property type="protein sequence ID" value="EKR63156.1"/>
    <property type="molecule type" value="Genomic_DNA"/>
</dbReference>